<organism evidence="4 5">
    <name type="scientific">Roseovarius faecimaris</name>
    <dbReference type="NCBI Taxonomy" id="2494550"/>
    <lineage>
        <taxon>Bacteria</taxon>
        <taxon>Pseudomonadati</taxon>
        <taxon>Pseudomonadota</taxon>
        <taxon>Alphaproteobacteria</taxon>
        <taxon>Rhodobacterales</taxon>
        <taxon>Roseobacteraceae</taxon>
        <taxon>Roseovarius</taxon>
    </lineage>
</organism>
<dbReference type="Gene3D" id="1.10.260.40">
    <property type="entry name" value="lambda repressor-like DNA-binding domains"/>
    <property type="match status" value="1"/>
</dbReference>
<evidence type="ECO:0000313" key="4">
    <source>
        <dbReference type="EMBL" id="QGX97828.1"/>
    </source>
</evidence>
<keyword evidence="2" id="KW-0175">Coiled coil</keyword>
<name>A0A6I6IYX6_9RHOB</name>
<dbReference type="SMART" id="SM00530">
    <property type="entry name" value="HTH_XRE"/>
    <property type="match status" value="1"/>
</dbReference>
<reference evidence="5" key="1">
    <citation type="submission" date="2018-12" db="EMBL/GenBank/DDBJ databases">
        <title>Complete genome sequence of Roseovarius sp. MME-070.</title>
        <authorList>
            <person name="Nam Y.-D."/>
            <person name="Kang J."/>
            <person name="Chung W.-H."/>
            <person name="Park Y.S."/>
        </authorList>
    </citation>
    <scope>NUCLEOTIDE SEQUENCE [LARGE SCALE GENOMIC DNA]</scope>
    <source>
        <strain evidence="5">MME-070</strain>
    </source>
</reference>
<evidence type="ECO:0000259" key="3">
    <source>
        <dbReference type="PROSITE" id="PS50943"/>
    </source>
</evidence>
<dbReference type="KEGG" id="rom:EI983_05880"/>
<dbReference type="PANTHER" id="PTHR46558:SF13">
    <property type="entry name" value="HTH-TYPE TRANSCRIPTIONAL REGULATOR IMMR"/>
    <property type="match status" value="1"/>
</dbReference>
<evidence type="ECO:0000313" key="5">
    <source>
        <dbReference type="Proteomes" id="UP000428330"/>
    </source>
</evidence>
<dbReference type="Proteomes" id="UP000428330">
    <property type="component" value="Chromosome"/>
</dbReference>
<evidence type="ECO:0000256" key="2">
    <source>
        <dbReference type="SAM" id="Coils"/>
    </source>
</evidence>
<feature type="coiled-coil region" evidence="2">
    <location>
        <begin position="95"/>
        <end position="122"/>
    </location>
</feature>
<gene>
    <name evidence="4" type="ORF">EI983_05880</name>
</gene>
<keyword evidence="5" id="KW-1185">Reference proteome</keyword>
<dbReference type="InterPro" id="IPR010982">
    <property type="entry name" value="Lambda_DNA-bd_dom_sf"/>
</dbReference>
<dbReference type="AlphaFoldDB" id="A0A6I6IYX6"/>
<feature type="domain" description="HTH cro/C1-type" evidence="3">
    <location>
        <begin position="21"/>
        <end position="75"/>
    </location>
</feature>
<proteinExistence type="predicted"/>
<dbReference type="RefSeq" id="WP_157706462.1">
    <property type="nucleotide sequence ID" value="NZ_CP034348.1"/>
</dbReference>
<dbReference type="CDD" id="cd00093">
    <property type="entry name" value="HTH_XRE"/>
    <property type="match status" value="1"/>
</dbReference>
<dbReference type="PROSITE" id="PS50943">
    <property type="entry name" value="HTH_CROC1"/>
    <property type="match status" value="1"/>
</dbReference>
<protein>
    <submittedName>
        <fullName evidence="4">Helix-turn-helix domain-containing protein</fullName>
    </submittedName>
</protein>
<accession>A0A6I6IYX6</accession>
<dbReference type="PANTHER" id="PTHR46558">
    <property type="entry name" value="TRACRIPTIONAL REGULATORY PROTEIN-RELATED-RELATED"/>
    <property type="match status" value="1"/>
</dbReference>
<dbReference type="InterPro" id="IPR001387">
    <property type="entry name" value="Cro/C1-type_HTH"/>
</dbReference>
<dbReference type="GO" id="GO:0003677">
    <property type="term" value="F:DNA binding"/>
    <property type="evidence" value="ECO:0007669"/>
    <property type="project" value="UniProtKB-KW"/>
</dbReference>
<keyword evidence="1" id="KW-0238">DNA-binding</keyword>
<dbReference type="EMBL" id="CP034348">
    <property type="protein sequence ID" value="QGX97828.1"/>
    <property type="molecule type" value="Genomic_DNA"/>
</dbReference>
<dbReference type="Pfam" id="PF01381">
    <property type="entry name" value="HTH_3"/>
    <property type="match status" value="1"/>
</dbReference>
<evidence type="ECO:0000256" key="1">
    <source>
        <dbReference type="ARBA" id="ARBA00023125"/>
    </source>
</evidence>
<sequence length="133" mass="14871">MNTQPQDDWYDPEATTFGDRLSGAREEAGMTQQELAQRLGVKIKTLKAWEDDLSEPRANKLSMMAGMLNVSLSWLLTGEGEGPMDPAIGDLSPDVNMLLEEFRDLQNQMAATSDRLGRLERELRSTLKVEAID</sequence>
<dbReference type="SUPFAM" id="SSF47413">
    <property type="entry name" value="lambda repressor-like DNA-binding domains"/>
    <property type="match status" value="1"/>
</dbReference>
<dbReference type="OrthoDB" id="5659783at2"/>